<organism evidence="1 2">
    <name type="scientific">Planosporangium thailandense</name>
    <dbReference type="NCBI Taxonomy" id="765197"/>
    <lineage>
        <taxon>Bacteria</taxon>
        <taxon>Bacillati</taxon>
        <taxon>Actinomycetota</taxon>
        <taxon>Actinomycetes</taxon>
        <taxon>Micromonosporales</taxon>
        <taxon>Micromonosporaceae</taxon>
        <taxon>Planosporangium</taxon>
    </lineage>
</organism>
<proteinExistence type="predicted"/>
<dbReference type="PANTHER" id="PTHR40630:SF1">
    <property type="entry name" value="DNA-BINDING PROTEIN"/>
    <property type="match status" value="1"/>
</dbReference>
<comment type="caution">
    <text evidence="1">The sequence shown here is derived from an EMBL/GenBank/DDBJ whole genome shotgun (WGS) entry which is preliminary data.</text>
</comment>
<evidence type="ECO:0000313" key="2">
    <source>
        <dbReference type="Proteomes" id="UP000722989"/>
    </source>
</evidence>
<gene>
    <name evidence="1" type="ORF">HC031_18825</name>
</gene>
<sequence length="133" mass="14815">MTRGNPDIEQTWDVFHRVVNMPSPELRDWLLSTPDGADAYAPEPGIDIHELGERVLRILEKRRVDLTDDDVATMRLVTELVVGRLTNKPDDGEINGPWRDTLLTLGHDPLRPDSPRGADAEALLQALTPTTAT</sequence>
<dbReference type="EMBL" id="JAATVY010000013">
    <property type="protein sequence ID" value="NJC71758.1"/>
    <property type="molecule type" value="Genomic_DNA"/>
</dbReference>
<dbReference type="RefSeq" id="WP_167926655.1">
    <property type="nucleotide sequence ID" value="NZ_JAATVY010000013.1"/>
</dbReference>
<name>A0ABX0Y0B3_9ACTN</name>
<accession>A0ABX0Y0B3</accession>
<dbReference type="Pfam" id="PF11338">
    <property type="entry name" value="DUF3140"/>
    <property type="match status" value="1"/>
</dbReference>
<dbReference type="InterPro" id="IPR021487">
    <property type="entry name" value="DUF3140"/>
</dbReference>
<evidence type="ECO:0000313" key="1">
    <source>
        <dbReference type="EMBL" id="NJC71758.1"/>
    </source>
</evidence>
<keyword evidence="2" id="KW-1185">Reference proteome</keyword>
<protein>
    <submittedName>
        <fullName evidence="1">DUF3140 domain-containing protein</fullName>
    </submittedName>
</protein>
<reference evidence="1 2" key="1">
    <citation type="submission" date="2020-03" db="EMBL/GenBank/DDBJ databases">
        <title>WGS of the type strain of Planosporangium spp.</title>
        <authorList>
            <person name="Thawai C."/>
        </authorList>
    </citation>
    <scope>NUCLEOTIDE SEQUENCE [LARGE SCALE GENOMIC DNA]</scope>
    <source>
        <strain evidence="1 2">TBRC 5610</strain>
    </source>
</reference>
<dbReference type="PANTHER" id="PTHR40630">
    <property type="entry name" value="POSSIBLE DNA-BINDING PROTEIN"/>
    <property type="match status" value="1"/>
</dbReference>
<dbReference type="Proteomes" id="UP000722989">
    <property type="component" value="Unassembled WGS sequence"/>
</dbReference>